<dbReference type="InterPro" id="IPR043151">
    <property type="entry name" value="BAH_sf"/>
</dbReference>
<proteinExistence type="inferred from homology"/>
<dbReference type="Pfam" id="PF01448">
    <property type="entry name" value="ELM2"/>
    <property type="match status" value="1"/>
</dbReference>
<evidence type="ECO:0000256" key="1">
    <source>
        <dbReference type="ARBA" id="ARBA00004123"/>
    </source>
</evidence>
<dbReference type="Gene3D" id="3.30.160.60">
    <property type="entry name" value="Classic Zinc Finger"/>
    <property type="match status" value="1"/>
</dbReference>
<keyword evidence="6" id="KW-0238">DNA-binding</keyword>
<dbReference type="GO" id="GO:0003713">
    <property type="term" value="F:transcription coactivator activity"/>
    <property type="evidence" value="ECO:0007669"/>
    <property type="project" value="TreeGrafter"/>
</dbReference>
<dbReference type="GO" id="GO:0043565">
    <property type="term" value="F:sequence-specific DNA binding"/>
    <property type="evidence" value="ECO:0007669"/>
    <property type="project" value="InterPro"/>
</dbReference>
<dbReference type="SUPFAM" id="SSF46689">
    <property type="entry name" value="Homeodomain-like"/>
    <property type="match status" value="1"/>
</dbReference>
<evidence type="ECO:0000259" key="13">
    <source>
        <dbReference type="PROSITE" id="PS51156"/>
    </source>
</evidence>
<dbReference type="SMART" id="SM00717">
    <property type="entry name" value="SANT"/>
    <property type="match status" value="1"/>
</dbReference>
<dbReference type="InterPro" id="IPR001005">
    <property type="entry name" value="SANT/Myb"/>
</dbReference>
<evidence type="ECO:0000256" key="8">
    <source>
        <dbReference type="ARBA" id="ARBA00093454"/>
    </source>
</evidence>
<feature type="compositionally biased region" description="Low complexity" evidence="10">
    <location>
        <begin position="1"/>
        <end position="73"/>
    </location>
</feature>
<dbReference type="InterPro" id="IPR036236">
    <property type="entry name" value="Znf_C2H2_sf"/>
</dbReference>
<feature type="domain" description="SANT" evidence="14">
    <location>
        <begin position="368"/>
        <end position="420"/>
    </location>
</feature>
<dbReference type="Gene3D" id="2.30.30.490">
    <property type="match status" value="1"/>
</dbReference>
<dbReference type="InterPro" id="IPR000949">
    <property type="entry name" value="ELM2_dom"/>
</dbReference>
<gene>
    <name evidence="16" type="primary">LOC113788953</name>
</gene>
<name>A0A6P6XL29_DERPT</name>
<keyword evidence="15" id="KW-1185">Reference proteome</keyword>
<dbReference type="GO" id="GO:0003714">
    <property type="term" value="F:transcription corepressor activity"/>
    <property type="evidence" value="ECO:0007669"/>
    <property type="project" value="TreeGrafter"/>
</dbReference>
<dbReference type="Pfam" id="PF01426">
    <property type="entry name" value="BAH"/>
    <property type="match status" value="1"/>
</dbReference>
<dbReference type="PROSITE" id="PS51038">
    <property type="entry name" value="BAH"/>
    <property type="match status" value="1"/>
</dbReference>
<accession>A0A6P6XL29</accession>
<dbReference type="Gene3D" id="4.10.1240.50">
    <property type="match status" value="1"/>
</dbReference>
<dbReference type="PANTHER" id="PTHR10865:SF29">
    <property type="entry name" value="METASTASIS ASSOCIATED 1-LIKE, ISOFORM D"/>
    <property type="match status" value="1"/>
</dbReference>
<sequence>MATALTSNYLTNNSSSSPSNQSTNSSYPNQSSSSPANGYQQQQQQNVQNFSNSTLNNNNSTTITSNIGHQQQQQHHHHHHQQQHSSQINHLSSSTSSSSSSPNLYRVGDYVYIEITPSTPYQVCKIEELIKNQNGNPEVKLVIFYRRRDMSGSLFQQIEKHQISALEEEQEKEYEQLSEKEKHQIKLREIFLSRQLETYPVSSIRGKCQVTLLNEAESLTHYLKRDDTFFYTQVYDPEQKTLSEADRGEIRVGQRYQADVPAQTLDDPIVQDQRRLEDLETLIYSPENELNEQQIEQYLTVAKSIGTYARALDCSGSVKQPSLLMSAASASRDVTIQYAMDILHECNYDIAKAVCRLVPKSGPVLCRDEMEEWSTAETSLFDEAIDKFEKRFDEIQQNFLPWKSMKNLIEYFYFWKTTDRYVQRKRVKAAENESKLKQVFVPNFNKQNQSSSSASSSLLNGLNDSNVNKQCESCKKTSSSNWHVWGPTNLQYFLCQTCWSFWRKFGAFKYPNRLADMTAEKLQVSSNLPIAASSTSTSSSLAATVNNQSINNNNNNNNNNNIARASPIITDLNSPYSCRECNKVFTRQERLISHLASHRQLHKCNVTSCGKEFKFKAHLARHCATSHGVAIRSGSPRPIMKTRAAFIFKVVPSLRMARTICADILNLKRAARKPYSLNIPLFKHEYTERYQKGFNKHTPKLKKIDRGNVCDISHRLGTPKMPKPEWLIALPKDKLPQPKRLAFPPTIKSEEFEPEDMSDSNKDSCGNNNNDIGGGSGLGKKRSLEQNGNFMPSKRRQMAPPSILGKSVPDLYENISRNSVTAQSLNGRAKIATITNLSGKKQMISWVDAPEDVYFVSTKKIKQMRRKIPLSELLRSARQPYKLHSEYLSSLISSSTATSTASGGGQSSQVIPNPIGSSSSSSSTLRSGDNSGAGGGRSHHQSSAAAEMIPSSTTNLNLMHNNPAAAAAAAAAALNLAGIGPLSSSSSPSSQQMAALLQQQMLAQNLPLLGAAANANHLLSPNAFFNNISPTNGGNSSGGGKMNR</sequence>
<reference evidence="16" key="1">
    <citation type="submission" date="2025-08" db="UniProtKB">
        <authorList>
            <consortium name="RefSeq"/>
        </authorList>
    </citation>
    <scope>IDENTIFICATION</scope>
    <source>
        <strain evidence="16">Airmid</strain>
    </source>
</reference>
<dbReference type="Proteomes" id="UP000515146">
    <property type="component" value="Unplaced"/>
</dbReference>
<keyword evidence="5" id="KW-0862">Zinc</keyword>
<dbReference type="SMART" id="SM00439">
    <property type="entry name" value="BAH"/>
    <property type="match status" value="1"/>
</dbReference>
<dbReference type="InterPro" id="IPR009057">
    <property type="entry name" value="Homeodomain-like_sf"/>
</dbReference>
<feature type="domain" description="C2H2-type" evidence="11">
    <location>
        <begin position="576"/>
        <end position="603"/>
    </location>
</feature>
<dbReference type="SMART" id="SM00355">
    <property type="entry name" value="ZnF_C2H2"/>
    <property type="match status" value="2"/>
</dbReference>
<dbReference type="Gene3D" id="1.10.10.60">
    <property type="entry name" value="Homeodomain-like"/>
    <property type="match status" value="1"/>
</dbReference>
<dbReference type="PANTHER" id="PTHR10865">
    <property type="entry name" value="METASTASIS-ASSOCIATED PROTEIN AND MESODERM INDUCTION EARLY RESPONSE PROTEIN"/>
    <property type="match status" value="1"/>
</dbReference>
<evidence type="ECO:0000256" key="4">
    <source>
        <dbReference type="ARBA" id="ARBA00022771"/>
    </source>
</evidence>
<dbReference type="PROSITE" id="PS50157">
    <property type="entry name" value="ZINC_FINGER_C2H2_2"/>
    <property type="match status" value="2"/>
</dbReference>
<dbReference type="FunFam" id="1.10.10.60:FF:000012">
    <property type="entry name" value="Metastasis-associated 1 family, member 3"/>
    <property type="match status" value="1"/>
</dbReference>
<organism evidence="15 16">
    <name type="scientific">Dermatophagoides pteronyssinus</name>
    <name type="common">European house dust mite</name>
    <dbReference type="NCBI Taxonomy" id="6956"/>
    <lineage>
        <taxon>Eukaryota</taxon>
        <taxon>Metazoa</taxon>
        <taxon>Ecdysozoa</taxon>
        <taxon>Arthropoda</taxon>
        <taxon>Chelicerata</taxon>
        <taxon>Arachnida</taxon>
        <taxon>Acari</taxon>
        <taxon>Acariformes</taxon>
        <taxon>Sarcoptiformes</taxon>
        <taxon>Astigmata</taxon>
        <taxon>Psoroptidia</taxon>
        <taxon>Analgoidea</taxon>
        <taxon>Pyroglyphidae</taxon>
        <taxon>Dermatophagoidinae</taxon>
        <taxon>Dermatophagoides</taxon>
    </lineage>
</organism>
<dbReference type="CDD" id="cd04709">
    <property type="entry name" value="BAH_MTA"/>
    <property type="match status" value="1"/>
</dbReference>
<dbReference type="PROSITE" id="PS51293">
    <property type="entry name" value="SANT"/>
    <property type="match status" value="1"/>
</dbReference>
<evidence type="ECO:0000259" key="14">
    <source>
        <dbReference type="PROSITE" id="PS51293"/>
    </source>
</evidence>
<dbReference type="GO" id="GO:0003682">
    <property type="term" value="F:chromatin binding"/>
    <property type="evidence" value="ECO:0007669"/>
    <property type="project" value="InterPro"/>
</dbReference>
<keyword evidence="3" id="KW-0479">Metal-binding</keyword>
<dbReference type="SUPFAM" id="SSF57667">
    <property type="entry name" value="beta-beta-alpha zinc fingers"/>
    <property type="match status" value="1"/>
</dbReference>
<evidence type="ECO:0000256" key="2">
    <source>
        <dbReference type="ARBA" id="ARBA00022553"/>
    </source>
</evidence>
<protein>
    <submittedName>
        <fullName evidence="16">Metastasis-associated protein MTA3-like</fullName>
    </submittedName>
</protein>
<dbReference type="Pfam" id="PF17226">
    <property type="entry name" value="MTA_R1"/>
    <property type="match status" value="1"/>
</dbReference>
<comment type="subcellular location">
    <subcellularLocation>
        <location evidence="1">Nucleus</location>
    </subcellularLocation>
</comment>
<dbReference type="PROSITE" id="PS00028">
    <property type="entry name" value="ZINC_FINGER_C2H2_1"/>
    <property type="match status" value="2"/>
</dbReference>
<evidence type="ECO:0000259" key="12">
    <source>
        <dbReference type="PROSITE" id="PS51038"/>
    </source>
</evidence>
<dbReference type="InterPro" id="IPR000679">
    <property type="entry name" value="Znf_GATA"/>
</dbReference>
<dbReference type="InParanoid" id="A0A6P6XL29"/>
<keyword evidence="4 9" id="KW-0863">Zinc-finger</keyword>
<dbReference type="GO" id="GO:0000122">
    <property type="term" value="P:negative regulation of transcription by RNA polymerase II"/>
    <property type="evidence" value="ECO:0007669"/>
    <property type="project" value="TreeGrafter"/>
</dbReference>
<dbReference type="RefSeq" id="XP_027194230.1">
    <property type="nucleotide sequence ID" value="XM_027338429.1"/>
</dbReference>
<dbReference type="OMA" id="RMARTIC"/>
<dbReference type="InterPro" id="IPR035170">
    <property type="entry name" value="MTA1_R1"/>
</dbReference>
<dbReference type="FunCoup" id="A0A6P6XL29">
    <property type="interactions" value="1028"/>
</dbReference>
<feature type="domain" description="ELM2" evidence="13">
    <location>
        <begin position="248"/>
        <end position="361"/>
    </location>
</feature>
<dbReference type="InterPro" id="IPR040138">
    <property type="entry name" value="MIER/MTA"/>
</dbReference>
<evidence type="ECO:0000256" key="6">
    <source>
        <dbReference type="ARBA" id="ARBA00023125"/>
    </source>
</evidence>
<feature type="region of interest" description="Disordered" evidence="10">
    <location>
        <begin position="737"/>
        <end position="805"/>
    </location>
</feature>
<feature type="region of interest" description="Disordered" evidence="10">
    <location>
        <begin position="898"/>
        <end position="946"/>
    </location>
</feature>
<feature type="domain" description="C2H2-type" evidence="11">
    <location>
        <begin position="602"/>
        <end position="627"/>
    </location>
</feature>
<evidence type="ECO:0000256" key="3">
    <source>
        <dbReference type="ARBA" id="ARBA00022723"/>
    </source>
</evidence>
<evidence type="ECO:0000313" key="16">
    <source>
        <dbReference type="RefSeq" id="XP_027194230.1"/>
    </source>
</evidence>
<feature type="region of interest" description="Disordered" evidence="10">
    <location>
        <begin position="1"/>
        <end position="102"/>
    </location>
</feature>
<evidence type="ECO:0000256" key="7">
    <source>
        <dbReference type="ARBA" id="ARBA00023242"/>
    </source>
</evidence>
<dbReference type="AlphaFoldDB" id="A0A6P6XL29"/>
<dbReference type="OrthoDB" id="2193595at2759"/>
<dbReference type="GO" id="GO:0016581">
    <property type="term" value="C:NuRD complex"/>
    <property type="evidence" value="ECO:0007669"/>
    <property type="project" value="TreeGrafter"/>
</dbReference>
<dbReference type="SMART" id="SM00401">
    <property type="entry name" value="ZnF_GATA"/>
    <property type="match status" value="1"/>
</dbReference>
<dbReference type="InterPro" id="IPR001025">
    <property type="entry name" value="BAH_dom"/>
</dbReference>
<dbReference type="GO" id="GO:0008270">
    <property type="term" value="F:zinc ion binding"/>
    <property type="evidence" value="ECO:0007669"/>
    <property type="project" value="UniProtKB-KW"/>
</dbReference>
<evidence type="ECO:0000313" key="15">
    <source>
        <dbReference type="Proteomes" id="UP000515146"/>
    </source>
</evidence>
<feature type="compositionally biased region" description="Low complexity" evidence="10">
    <location>
        <begin position="83"/>
        <end position="101"/>
    </location>
</feature>
<keyword evidence="7" id="KW-0539">Nucleus</keyword>
<feature type="domain" description="BAH" evidence="12">
    <location>
        <begin position="103"/>
        <end position="246"/>
    </location>
</feature>
<comment type="similarity">
    <text evidence="8">Belongs to the metastasis-associated protein family.</text>
</comment>
<dbReference type="InterPro" id="IPR017884">
    <property type="entry name" value="SANT_dom"/>
</dbReference>
<dbReference type="InterPro" id="IPR013087">
    <property type="entry name" value="Znf_C2H2_type"/>
</dbReference>
<dbReference type="FunFam" id="4.10.1240.50:FF:000001">
    <property type="entry name" value="Metastasis-associated 1 family, member 3"/>
    <property type="match status" value="1"/>
</dbReference>
<dbReference type="PROSITE" id="PS51156">
    <property type="entry name" value="ELM2"/>
    <property type="match status" value="1"/>
</dbReference>
<dbReference type="SMART" id="SM01189">
    <property type="entry name" value="ELM2"/>
    <property type="match status" value="1"/>
</dbReference>
<keyword evidence="2" id="KW-0597">Phosphoprotein</keyword>
<evidence type="ECO:0000256" key="10">
    <source>
        <dbReference type="SAM" id="MobiDB-lite"/>
    </source>
</evidence>
<evidence type="ECO:0000256" key="9">
    <source>
        <dbReference type="PROSITE-ProRule" id="PRU00042"/>
    </source>
</evidence>
<dbReference type="GO" id="GO:0042826">
    <property type="term" value="F:histone deacetylase binding"/>
    <property type="evidence" value="ECO:0007669"/>
    <property type="project" value="TreeGrafter"/>
</dbReference>
<evidence type="ECO:0000259" key="11">
    <source>
        <dbReference type="PROSITE" id="PS50157"/>
    </source>
</evidence>
<dbReference type="KEGG" id="dpte:113788953"/>
<evidence type="ECO:0000256" key="5">
    <source>
        <dbReference type="ARBA" id="ARBA00022833"/>
    </source>
</evidence>